<protein>
    <submittedName>
        <fullName evidence="1">Uncharacterized protein</fullName>
    </submittedName>
</protein>
<name>A0A7W7KRN8_PSENT</name>
<dbReference type="EMBL" id="JACHLI010000043">
    <property type="protein sequence ID" value="MBB4867596.1"/>
    <property type="molecule type" value="Genomic_DNA"/>
</dbReference>
<organism evidence="1 2">
    <name type="scientific">Pseudomonas nitroreducens</name>
    <dbReference type="NCBI Taxonomy" id="46680"/>
    <lineage>
        <taxon>Bacteria</taxon>
        <taxon>Pseudomonadati</taxon>
        <taxon>Pseudomonadota</taxon>
        <taxon>Gammaproteobacteria</taxon>
        <taxon>Pseudomonadales</taxon>
        <taxon>Pseudomonadaceae</taxon>
        <taxon>Pseudomonas</taxon>
    </lineage>
</organism>
<proteinExistence type="predicted"/>
<evidence type="ECO:0000313" key="2">
    <source>
        <dbReference type="Proteomes" id="UP000566995"/>
    </source>
</evidence>
<dbReference type="RefSeq" id="WP_184597288.1">
    <property type="nucleotide sequence ID" value="NZ_JACHLI010000043.1"/>
</dbReference>
<dbReference type="AlphaFoldDB" id="A0A7W7KRN8"/>
<sequence length="567" mass="62077">MSEQAKIRWKAACKGLFMNASGAQQIFQRLVQLDDDLIPLALIESILRGSAVMAEQLLVVYPDLHVEVFSKPGEDAVLLYRSSFGSGEFEIKGEDALGFLALLKSGEEAGNLFRAMMRAGAAGALSAFGTKHRKRPRLVTLARYYECRLPFLNSGAIHDPELLLALDEASAGLPIEWFDETLCWATPDMVAAFPNDLTALRPQVLGNLRIRPGASTSGELCLPIQNLSGDLAKRVLVKAFTADEESAGDKPSEAYLDPASKQDMLLTTITLTLAPEGRALTLRDRVLLNWLVPENQRMGMQHNGRVLCRTTMGFLKGFQMMSADPGALRQARDALNHGFPLHEAAWAHTGELEADTGFCAELTDTPWPVSTFAQSMFDFEGSEELGNLLPAEVLDPIISLLERERTTIEALNWVGYRLRRSHRIRMVWADKSDIINAFHAGCRLPPAADVIVELKPGRGHSIEEVVPLLMEMAEGPLSINGESCDIPIEEALEGLKGLRVKTSNPARYAVLKSVLLNHGIDAAIPLLRTKAQWRVAVDVFSPSDLEPHAAKVPTSMITVVAAGMLDI</sequence>
<evidence type="ECO:0000313" key="1">
    <source>
        <dbReference type="EMBL" id="MBB4867596.1"/>
    </source>
</evidence>
<comment type="caution">
    <text evidence="1">The sequence shown here is derived from an EMBL/GenBank/DDBJ whole genome shotgun (WGS) entry which is preliminary data.</text>
</comment>
<gene>
    <name evidence="1" type="ORF">HNP46_006510</name>
</gene>
<reference evidence="1 2" key="1">
    <citation type="submission" date="2020-08" db="EMBL/GenBank/DDBJ databases">
        <title>Functional genomics of gut bacteria from endangered species of beetles.</title>
        <authorList>
            <person name="Carlos-Shanley C."/>
        </authorList>
    </citation>
    <scope>NUCLEOTIDE SEQUENCE [LARGE SCALE GENOMIC DNA]</scope>
    <source>
        <strain evidence="1 2">S00179</strain>
    </source>
</reference>
<dbReference type="Proteomes" id="UP000566995">
    <property type="component" value="Unassembled WGS sequence"/>
</dbReference>
<accession>A0A7W7KRN8</accession>